<name>A0AAE9J691_CAEBR</name>
<organism evidence="1 2">
    <name type="scientific">Caenorhabditis briggsae</name>
    <dbReference type="NCBI Taxonomy" id="6238"/>
    <lineage>
        <taxon>Eukaryota</taxon>
        <taxon>Metazoa</taxon>
        <taxon>Ecdysozoa</taxon>
        <taxon>Nematoda</taxon>
        <taxon>Chromadorea</taxon>
        <taxon>Rhabditida</taxon>
        <taxon>Rhabditina</taxon>
        <taxon>Rhabditomorpha</taxon>
        <taxon>Rhabditoidea</taxon>
        <taxon>Rhabditidae</taxon>
        <taxon>Peloderinae</taxon>
        <taxon>Caenorhabditis</taxon>
    </lineage>
</organism>
<evidence type="ECO:0000313" key="2">
    <source>
        <dbReference type="Proteomes" id="UP000829354"/>
    </source>
</evidence>
<dbReference type="SMART" id="SM00320">
    <property type="entry name" value="WD40"/>
    <property type="match status" value="3"/>
</dbReference>
<reference evidence="1 2" key="1">
    <citation type="submission" date="2022-04" db="EMBL/GenBank/DDBJ databases">
        <title>Chromosome-level reference genomes for two strains of Caenorhabditis briggsae: an improved platform for comparative genomics.</title>
        <authorList>
            <person name="Stevens L."/>
            <person name="Andersen E."/>
        </authorList>
    </citation>
    <scope>NUCLEOTIDE SEQUENCE [LARGE SCALE GENOMIC DNA]</scope>
    <source>
        <strain evidence="1">VX34</strain>
        <tissue evidence="1">Whole-organism</tissue>
    </source>
</reference>
<dbReference type="SUPFAM" id="SSF50978">
    <property type="entry name" value="WD40 repeat-like"/>
    <property type="match status" value="1"/>
</dbReference>
<dbReference type="InterPro" id="IPR001680">
    <property type="entry name" value="WD40_rpt"/>
</dbReference>
<dbReference type="Gene3D" id="2.130.10.10">
    <property type="entry name" value="YVTN repeat-like/Quinoprotein amine dehydrogenase"/>
    <property type="match status" value="1"/>
</dbReference>
<dbReference type="GO" id="GO:0006283">
    <property type="term" value="P:transcription-coupled nucleotide-excision repair"/>
    <property type="evidence" value="ECO:0007669"/>
    <property type="project" value="InterPro"/>
</dbReference>
<dbReference type="EMBL" id="CP092621">
    <property type="protein sequence ID" value="UMM15882.1"/>
    <property type="molecule type" value="Genomic_DNA"/>
</dbReference>
<gene>
    <name evidence="1" type="ORF">L5515_013128</name>
</gene>
<dbReference type="PANTHER" id="PTHR46202">
    <property type="entry name" value="DNA EXCISION REPAIR PROTEIN ERCC-8"/>
    <property type="match status" value="1"/>
</dbReference>
<sequence length="358" mass="41061">MVRVEDYVLGLDSRKCQIFEREQISRAFLNLKWTKHIQMGCEQTGIGHFRDISSLDIDDGDQMLILGSYCGSVTVTRYKNLERKKWKKPMQLNLESEPLKNIKWCPVDLRLFMVSTFKKSLNLCDALNERVLHSGTFDGPVHFDWNSHQTHPKVAVADGSRTMKIVDFRVGISLPQIVRWDDVPIDMVQWFPSKQNYVYVGRQDGRIGVFDIRSTRGVLMEKQIHGSKMFGMKITPDGRHLISGDTSGRIHVADTWDLSTKFEFRGFLNPNIVAKQQLEVLAIGKDLFVATNFEKLTILKFSKGKLEKNEQSGFLEIAPCALKDQAIRFRRSSYELIAGHNYNYLNILSLGVHEDTSN</sequence>
<dbReference type="InterPro" id="IPR015943">
    <property type="entry name" value="WD40/YVTN_repeat-like_dom_sf"/>
</dbReference>
<dbReference type="InterPro" id="IPR042238">
    <property type="entry name" value="Rad28/ERCC8/Ckn1/ATCSA-1"/>
</dbReference>
<accession>A0AAE9J691</accession>
<proteinExistence type="predicted"/>
<keyword evidence="2" id="KW-1185">Reference proteome</keyword>
<dbReference type="PANTHER" id="PTHR46202:SF1">
    <property type="entry name" value="DNA EXCISION REPAIR PROTEIN ERCC-8"/>
    <property type="match status" value="1"/>
</dbReference>
<protein>
    <submittedName>
        <fullName evidence="1">Uncharacterized protein</fullName>
    </submittedName>
</protein>
<evidence type="ECO:0000313" key="1">
    <source>
        <dbReference type="EMBL" id="UMM15882.1"/>
    </source>
</evidence>
<dbReference type="AlphaFoldDB" id="A0AAE9J691"/>
<dbReference type="InterPro" id="IPR036322">
    <property type="entry name" value="WD40_repeat_dom_sf"/>
</dbReference>
<dbReference type="Proteomes" id="UP000829354">
    <property type="component" value="Chromosome II"/>
</dbReference>